<name>A0A6G9CW20_RHOER</name>
<proteinExistence type="predicted"/>
<gene>
    <name evidence="1" type="ORF">G9444_3850</name>
</gene>
<dbReference type="AlphaFoldDB" id="A0A6G9CW20"/>
<sequence length="166" mass="19003">MRIQPQSVGPVRIRPYVKRSRIDVDMGGIIYQLTRAEALGLADALVDTIEALPQLKEAAMHDNDYEDTNYPAEWADAPERPELLEKFLPTDLEMARLAEWLADYYADDQHARPGWLELSDNPERYQNFLIGAAELLKPYLRHPLTSARLRGQAIAHKQTAIEKKLH</sequence>
<dbReference type="EMBL" id="CP050124">
    <property type="protein sequence ID" value="QIP41094.1"/>
    <property type="molecule type" value="Genomic_DNA"/>
</dbReference>
<accession>A0A6G9CW20</accession>
<reference evidence="1 2" key="1">
    <citation type="submission" date="2020-03" db="EMBL/GenBank/DDBJ databases">
        <title>Screen low temperature-resistant strains for efficient degradation of petroleum hydrocarbons under the low temperature.</title>
        <authorList>
            <person name="Wang Y."/>
            <person name="Chen J."/>
        </authorList>
    </citation>
    <scope>NUCLEOTIDE SEQUENCE [LARGE SCALE GENOMIC DNA]</scope>
    <source>
        <strain evidence="1 2">KB1</strain>
    </source>
</reference>
<dbReference type="RefSeq" id="WP_166502403.1">
    <property type="nucleotide sequence ID" value="NZ_CP050124.1"/>
</dbReference>
<protein>
    <submittedName>
        <fullName evidence="1">Uncharacterized protein</fullName>
    </submittedName>
</protein>
<organism evidence="1 2">
    <name type="scientific">Rhodococcus erythropolis</name>
    <name type="common">Arthrobacter picolinophilus</name>
    <dbReference type="NCBI Taxonomy" id="1833"/>
    <lineage>
        <taxon>Bacteria</taxon>
        <taxon>Bacillati</taxon>
        <taxon>Actinomycetota</taxon>
        <taxon>Actinomycetes</taxon>
        <taxon>Mycobacteriales</taxon>
        <taxon>Nocardiaceae</taxon>
        <taxon>Rhodococcus</taxon>
        <taxon>Rhodococcus erythropolis group</taxon>
    </lineage>
</organism>
<evidence type="ECO:0000313" key="2">
    <source>
        <dbReference type="Proteomes" id="UP000502345"/>
    </source>
</evidence>
<evidence type="ECO:0000313" key="1">
    <source>
        <dbReference type="EMBL" id="QIP41094.1"/>
    </source>
</evidence>
<dbReference type="Proteomes" id="UP000502345">
    <property type="component" value="Chromosome"/>
</dbReference>